<sequence length="948" mass="99237">MAPKKKKSSSSASTSTEEAPPASNSNRAPRHSRAPLPASAGSIQRPSTEARFEDLFPDSTPDAAPAVSSSSGSSSAASQKRKAANAQPQKDDPKRKRPNPEAEHTSSSSSKKVPSSSTTRAPRQTLNEEIDDGFIFTRVDPAIAADQDEGPSQTKRNGSSSKSATSSSKRKAGASSSAQPSTSSTAAARPLLSDVADGETPVIRRNQALRTGAPSTPSRSRHTEEASQPSQGSSRTRGKHSEADSSSSRQALGMGRPSIPSSSRDASGKGRRTPKSSSTTNSSSSSSRRSSLNTKSTHRRSSLRDGRTPAFPHREIPSEELYRHVHDQMGAVPRLKAVYGWILERGVEEATRGNLEPTRLPDVLLPPDVSESSADKKGSSSKGRKGGANPLPPPPPLPVLNSDDRAELSANTSTAVAFRAVLSAALARTVSDLTTPGSSMTNVNWVVRSQDRGQGSTSTTSKAKHPRNVLNANVVARLEGDLLGLRSEMSRWEAVAEDVERLEKDNKELEAKLDALRAQNEEAEAEAEEEADMTSASRRSRRRSDAKGKGPERSDHTTILSTLESIRDDQGAAWDEAQRSRYDFALSVLRAQFRAGSGTADDEADVSGQDVDQRRESSKRKGKRKRPSNGEGGDDDDAKDQSMDVDPNESTSKNADKELRSAIADAEWKIDRLRSSTHTLAQLDAVSGRYMQAISRRLGDALKEITSSSSSSSLTSASAVAAADLAAFLRGVHPAAEDAAEGEGMEDEDDQGQDLLRSFAAATGGGRATRAGRKSAPTTASGSSAPSTPNPPAAQLLTPASSGPVPRATTPVRTSSIPVPVASPGRRKTTGAAGNVAATSSVNNSYSTAPSSSSSRASLPASASTSRPTPSSPRKSTVVPGSPRKSTAPGSPRKSTAPSSPRKSTAPSVSAGSGSATGTSNRLNPTPHPGSTSPSKGSRGPVNAGNWR</sequence>
<evidence type="ECO:0000313" key="3">
    <source>
        <dbReference type="Proteomes" id="UP001176517"/>
    </source>
</evidence>
<comment type="caution">
    <text evidence="2">The sequence shown here is derived from an EMBL/GenBank/DDBJ whole genome shotgun (WGS) entry which is preliminary data.</text>
</comment>
<feature type="compositionally biased region" description="Basic and acidic residues" evidence="1">
    <location>
        <begin position="89"/>
        <end position="104"/>
    </location>
</feature>
<accession>A0AAN6JP82</accession>
<feature type="compositionally biased region" description="Polar residues" evidence="1">
    <location>
        <begin position="884"/>
        <end position="903"/>
    </location>
</feature>
<dbReference type="GO" id="GO:0007059">
    <property type="term" value="P:chromosome segregation"/>
    <property type="evidence" value="ECO:0007669"/>
    <property type="project" value="InterPro"/>
</dbReference>
<dbReference type="GO" id="GO:0000444">
    <property type="term" value="C:MIS12/MIND type complex"/>
    <property type="evidence" value="ECO:0007669"/>
    <property type="project" value="InterPro"/>
</dbReference>
<feature type="compositionally biased region" description="Low complexity" evidence="1">
    <location>
        <begin position="775"/>
        <end position="787"/>
    </location>
</feature>
<feature type="compositionally biased region" description="Acidic residues" evidence="1">
    <location>
        <begin position="521"/>
        <end position="532"/>
    </location>
</feature>
<name>A0AAN6JP82_9BASI</name>
<dbReference type="AlphaFoldDB" id="A0AAN6JP82"/>
<feature type="region of interest" description="Disordered" evidence="1">
    <location>
        <begin position="519"/>
        <end position="561"/>
    </location>
</feature>
<dbReference type="PANTHER" id="PTHR14778:SF2">
    <property type="entry name" value="KINETOCHORE-ASSOCIATED PROTEIN DSN1 HOMOLOG"/>
    <property type="match status" value="1"/>
</dbReference>
<feature type="compositionally biased region" description="Basic residues" evidence="1">
    <location>
        <begin position="617"/>
        <end position="627"/>
    </location>
</feature>
<feature type="compositionally biased region" description="Low complexity" evidence="1">
    <location>
        <begin position="9"/>
        <end position="23"/>
    </location>
</feature>
<evidence type="ECO:0000313" key="2">
    <source>
        <dbReference type="EMBL" id="KAK0545248.1"/>
    </source>
</evidence>
<dbReference type="Pfam" id="PF08202">
    <property type="entry name" value="MIS13"/>
    <property type="match status" value="1"/>
</dbReference>
<feature type="region of interest" description="Disordered" evidence="1">
    <location>
        <begin position="353"/>
        <end position="403"/>
    </location>
</feature>
<feature type="compositionally biased region" description="Low complexity" evidence="1">
    <location>
        <begin position="840"/>
        <end position="880"/>
    </location>
</feature>
<proteinExistence type="predicted"/>
<organism evidence="2 3">
    <name type="scientific">Tilletia horrida</name>
    <dbReference type="NCBI Taxonomy" id="155126"/>
    <lineage>
        <taxon>Eukaryota</taxon>
        <taxon>Fungi</taxon>
        <taxon>Dikarya</taxon>
        <taxon>Basidiomycota</taxon>
        <taxon>Ustilaginomycotina</taxon>
        <taxon>Exobasidiomycetes</taxon>
        <taxon>Tilletiales</taxon>
        <taxon>Tilletiaceae</taxon>
        <taxon>Tilletia</taxon>
    </lineage>
</organism>
<dbReference type="GO" id="GO:0051301">
    <property type="term" value="P:cell division"/>
    <property type="evidence" value="ECO:0007669"/>
    <property type="project" value="InterPro"/>
</dbReference>
<feature type="region of interest" description="Disordered" evidence="1">
    <location>
        <begin position="595"/>
        <end position="658"/>
    </location>
</feature>
<evidence type="ECO:0008006" key="4">
    <source>
        <dbReference type="Google" id="ProtNLM"/>
    </source>
</evidence>
<dbReference type="PANTHER" id="PTHR14778">
    <property type="entry name" value="KINETOCHORE-ASSOCIATED PROTEIN DSN1 HOMOLOG"/>
    <property type="match status" value="1"/>
</dbReference>
<feature type="compositionally biased region" description="Low complexity" evidence="1">
    <location>
        <begin position="105"/>
        <end position="119"/>
    </location>
</feature>
<feature type="compositionally biased region" description="Low complexity" evidence="1">
    <location>
        <begin position="275"/>
        <end position="295"/>
    </location>
</feature>
<feature type="compositionally biased region" description="Low complexity" evidence="1">
    <location>
        <begin position="904"/>
        <end position="920"/>
    </location>
</feature>
<gene>
    <name evidence="2" type="ORF">OC846_005748</name>
</gene>
<feature type="region of interest" description="Disordered" evidence="1">
    <location>
        <begin position="736"/>
        <end position="948"/>
    </location>
</feature>
<feature type="region of interest" description="Disordered" evidence="1">
    <location>
        <begin position="1"/>
        <end position="320"/>
    </location>
</feature>
<evidence type="ECO:0000256" key="1">
    <source>
        <dbReference type="SAM" id="MobiDB-lite"/>
    </source>
</evidence>
<feature type="compositionally biased region" description="Low complexity" evidence="1">
    <location>
        <begin position="159"/>
        <end position="188"/>
    </location>
</feature>
<protein>
    <recommendedName>
        <fullName evidence="4">Kinetochore protein mis13</fullName>
    </recommendedName>
</protein>
<dbReference type="InterPro" id="IPR013218">
    <property type="entry name" value="Dsn1/Mis13"/>
</dbReference>
<feature type="compositionally biased region" description="Low complexity" evidence="1">
    <location>
        <begin position="63"/>
        <end position="78"/>
    </location>
</feature>
<feature type="compositionally biased region" description="Basic and acidic residues" evidence="1">
    <location>
        <begin position="543"/>
        <end position="556"/>
    </location>
</feature>
<feature type="compositionally biased region" description="Basic and acidic residues" evidence="1">
    <location>
        <begin position="302"/>
        <end position="320"/>
    </location>
</feature>
<reference evidence="2" key="1">
    <citation type="journal article" date="2023" name="PhytoFront">
        <title>Draft Genome Resources of Seven Strains of Tilletia horrida, Causal Agent of Kernel Smut of Rice.</title>
        <authorList>
            <person name="Khanal S."/>
            <person name="Antony Babu S."/>
            <person name="Zhou X.G."/>
        </authorList>
    </citation>
    <scope>NUCLEOTIDE SEQUENCE</scope>
    <source>
        <strain evidence="2">TX6</strain>
    </source>
</reference>
<feature type="compositionally biased region" description="Acidic residues" evidence="1">
    <location>
        <begin position="738"/>
        <end position="752"/>
    </location>
</feature>
<feature type="compositionally biased region" description="Polar residues" evidence="1">
    <location>
        <begin position="921"/>
        <end position="936"/>
    </location>
</feature>
<keyword evidence="3" id="KW-1185">Reference proteome</keyword>
<dbReference type="EMBL" id="JAPDMZ010000240">
    <property type="protein sequence ID" value="KAK0545248.1"/>
    <property type="molecule type" value="Genomic_DNA"/>
</dbReference>
<feature type="compositionally biased region" description="Polar residues" evidence="1">
    <location>
        <begin position="226"/>
        <end position="235"/>
    </location>
</feature>
<dbReference type="Proteomes" id="UP001176517">
    <property type="component" value="Unassembled WGS sequence"/>
</dbReference>